<name>A0AAV5HU89_9ROSI</name>
<protein>
    <recommendedName>
        <fullName evidence="3">Cytochrome P450</fullName>
    </recommendedName>
</protein>
<dbReference type="EMBL" id="BPVZ01000003">
    <property type="protein sequence ID" value="GKU88734.1"/>
    <property type="molecule type" value="Genomic_DNA"/>
</dbReference>
<comment type="caution">
    <text evidence="1">The sequence shown here is derived from an EMBL/GenBank/DDBJ whole genome shotgun (WGS) entry which is preliminary data.</text>
</comment>
<reference evidence="1 2" key="1">
    <citation type="journal article" date="2021" name="Commun. Biol.">
        <title>The genome of Shorea leprosula (Dipterocarpaceae) highlights the ecological relevance of drought in aseasonal tropical rainforests.</title>
        <authorList>
            <person name="Ng K.K.S."/>
            <person name="Kobayashi M.J."/>
            <person name="Fawcett J.A."/>
            <person name="Hatakeyama M."/>
            <person name="Paape T."/>
            <person name="Ng C.H."/>
            <person name="Ang C.C."/>
            <person name="Tnah L.H."/>
            <person name="Lee C.T."/>
            <person name="Nishiyama T."/>
            <person name="Sese J."/>
            <person name="O'Brien M.J."/>
            <person name="Copetti D."/>
            <person name="Mohd Noor M.I."/>
            <person name="Ong R.C."/>
            <person name="Putra M."/>
            <person name="Sireger I.Z."/>
            <person name="Indrioko S."/>
            <person name="Kosugi Y."/>
            <person name="Izuno A."/>
            <person name="Isagi Y."/>
            <person name="Lee S.L."/>
            <person name="Shimizu K.K."/>
        </authorList>
    </citation>
    <scope>NUCLEOTIDE SEQUENCE [LARGE SCALE GENOMIC DNA]</scope>
    <source>
        <strain evidence="1">214</strain>
    </source>
</reference>
<gene>
    <name evidence="1" type="ORF">SLEP1_g2963</name>
</gene>
<evidence type="ECO:0000313" key="1">
    <source>
        <dbReference type="EMBL" id="GKU88734.1"/>
    </source>
</evidence>
<dbReference type="Proteomes" id="UP001054252">
    <property type="component" value="Unassembled WGS sequence"/>
</dbReference>
<accession>A0AAV5HU89</accession>
<sequence>MINHIEDLISPTINHNGDMISSYDDPNWLQSRSLLPKLFRWRNFQQIICVITQSLS</sequence>
<proteinExistence type="predicted"/>
<evidence type="ECO:0008006" key="3">
    <source>
        <dbReference type="Google" id="ProtNLM"/>
    </source>
</evidence>
<organism evidence="1 2">
    <name type="scientific">Rubroshorea leprosula</name>
    <dbReference type="NCBI Taxonomy" id="152421"/>
    <lineage>
        <taxon>Eukaryota</taxon>
        <taxon>Viridiplantae</taxon>
        <taxon>Streptophyta</taxon>
        <taxon>Embryophyta</taxon>
        <taxon>Tracheophyta</taxon>
        <taxon>Spermatophyta</taxon>
        <taxon>Magnoliopsida</taxon>
        <taxon>eudicotyledons</taxon>
        <taxon>Gunneridae</taxon>
        <taxon>Pentapetalae</taxon>
        <taxon>rosids</taxon>
        <taxon>malvids</taxon>
        <taxon>Malvales</taxon>
        <taxon>Dipterocarpaceae</taxon>
        <taxon>Rubroshorea</taxon>
    </lineage>
</organism>
<keyword evidence="2" id="KW-1185">Reference proteome</keyword>
<evidence type="ECO:0000313" key="2">
    <source>
        <dbReference type="Proteomes" id="UP001054252"/>
    </source>
</evidence>
<dbReference type="AlphaFoldDB" id="A0AAV5HU89"/>